<protein>
    <submittedName>
        <fullName evidence="1">2012_t:CDS:1</fullName>
    </submittedName>
</protein>
<accession>A0ACA9NIL4</accession>
<keyword evidence="2" id="KW-1185">Reference proteome</keyword>
<dbReference type="EMBL" id="CAJVQC010014516">
    <property type="protein sequence ID" value="CAG8657894.1"/>
    <property type="molecule type" value="Genomic_DNA"/>
</dbReference>
<reference evidence="1" key="1">
    <citation type="submission" date="2021-06" db="EMBL/GenBank/DDBJ databases">
        <authorList>
            <person name="Kallberg Y."/>
            <person name="Tangrot J."/>
            <person name="Rosling A."/>
        </authorList>
    </citation>
    <scope>NUCLEOTIDE SEQUENCE</scope>
    <source>
        <strain evidence="1">MA461A</strain>
    </source>
</reference>
<proteinExistence type="predicted"/>
<evidence type="ECO:0000313" key="2">
    <source>
        <dbReference type="Proteomes" id="UP000789920"/>
    </source>
</evidence>
<name>A0ACA9NIL4_9GLOM</name>
<gene>
    <name evidence="1" type="ORF">RPERSI_LOCUS8147</name>
</gene>
<dbReference type="Proteomes" id="UP000789920">
    <property type="component" value="Unassembled WGS sequence"/>
</dbReference>
<evidence type="ECO:0000313" key="1">
    <source>
        <dbReference type="EMBL" id="CAG8657894.1"/>
    </source>
</evidence>
<sequence length="99" mass="11454">VLKPGCWFEITDVETDIKNPGTYTTKMTNEGSWDARLSYACDQHARDLFSIMLSIFGKGLGVKQKDMGKTLNILMEEFNHNRSYIHLHRFCGQKRVEKL</sequence>
<comment type="caution">
    <text evidence="1">The sequence shown here is derived from an EMBL/GenBank/DDBJ whole genome shotgun (WGS) entry which is preliminary data.</text>
</comment>
<organism evidence="1 2">
    <name type="scientific">Racocetra persica</name>
    <dbReference type="NCBI Taxonomy" id="160502"/>
    <lineage>
        <taxon>Eukaryota</taxon>
        <taxon>Fungi</taxon>
        <taxon>Fungi incertae sedis</taxon>
        <taxon>Mucoromycota</taxon>
        <taxon>Glomeromycotina</taxon>
        <taxon>Glomeromycetes</taxon>
        <taxon>Diversisporales</taxon>
        <taxon>Gigasporaceae</taxon>
        <taxon>Racocetra</taxon>
    </lineage>
</organism>
<feature type="non-terminal residue" evidence="1">
    <location>
        <position position="1"/>
    </location>
</feature>